<comment type="caution">
    <text evidence="2">The sequence shown here is derived from an EMBL/GenBank/DDBJ whole genome shotgun (WGS) entry which is preliminary data.</text>
</comment>
<gene>
    <name evidence="2" type="ORF">IQ247_12980</name>
</gene>
<dbReference type="RefSeq" id="WP_193920608.1">
    <property type="nucleotide sequence ID" value="NZ_JADEWL010000036.1"/>
</dbReference>
<evidence type="ECO:0000313" key="2">
    <source>
        <dbReference type="EMBL" id="MBE9213570.1"/>
    </source>
</evidence>
<proteinExistence type="predicted"/>
<protein>
    <submittedName>
        <fullName evidence="2">Uncharacterized protein</fullName>
    </submittedName>
</protein>
<reference evidence="2" key="1">
    <citation type="submission" date="2020-10" db="EMBL/GenBank/DDBJ databases">
        <authorList>
            <person name="Castelo-Branco R."/>
            <person name="Eusebio N."/>
            <person name="Adriana R."/>
            <person name="Vieira A."/>
            <person name="Brugerolle De Fraissinette N."/>
            <person name="Rezende De Castro R."/>
            <person name="Schneider M.P."/>
            <person name="Vasconcelos V."/>
            <person name="Leao P.N."/>
        </authorList>
    </citation>
    <scope>NUCLEOTIDE SEQUENCE</scope>
    <source>
        <strain evidence="2">LEGE 06105</strain>
    </source>
</reference>
<feature type="chain" id="PRO_5035311145" evidence="1">
    <location>
        <begin position="30"/>
        <end position="129"/>
    </location>
</feature>
<sequence>MQVKSVVSTALILGVVALSPVVNTNPATASSSNRPYCTATSNQGYTWWTWTVDSVEKACFIAFTKILNSGQSVDKAEWGDYKVNGLNKGKLTCKQGSKNVTGTGSTVFENGLNMGKTLGWGSCTMKITN</sequence>
<keyword evidence="1" id="KW-0732">Signal</keyword>
<dbReference type="AlphaFoldDB" id="A0A8J7F2I8"/>
<evidence type="ECO:0000256" key="1">
    <source>
        <dbReference type="SAM" id="SignalP"/>
    </source>
</evidence>
<evidence type="ECO:0000313" key="3">
    <source>
        <dbReference type="Proteomes" id="UP000620559"/>
    </source>
</evidence>
<organism evidence="2 3">
    <name type="scientific">Plectonema cf. radiosum LEGE 06105</name>
    <dbReference type="NCBI Taxonomy" id="945769"/>
    <lineage>
        <taxon>Bacteria</taxon>
        <taxon>Bacillati</taxon>
        <taxon>Cyanobacteriota</taxon>
        <taxon>Cyanophyceae</taxon>
        <taxon>Oscillatoriophycideae</taxon>
        <taxon>Oscillatoriales</taxon>
        <taxon>Microcoleaceae</taxon>
        <taxon>Plectonema</taxon>
    </lineage>
</organism>
<dbReference type="Proteomes" id="UP000620559">
    <property type="component" value="Unassembled WGS sequence"/>
</dbReference>
<keyword evidence="3" id="KW-1185">Reference proteome</keyword>
<dbReference type="EMBL" id="JADEWL010000036">
    <property type="protein sequence ID" value="MBE9213570.1"/>
    <property type="molecule type" value="Genomic_DNA"/>
</dbReference>
<name>A0A8J7F2I8_9CYAN</name>
<accession>A0A8J7F2I8</accession>
<feature type="signal peptide" evidence="1">
    <location>
        <begin position="1"/>
        <end position="29"/>
    </location>
</feature>